<reference evidence="7" key="1">
    <citation type="submission" date="2020-11" db="EMBL/GenBank/DDBJ databases">
        <authorList>
            <consortium name="DOE Joint Genome Institute"/>
            <person name="Ahrendt S."/>
            <person name="Riley R."/>
            <person name="Andreopoulos W."/>
            <person name="Labutti K."/>
            <person name="Pangilinan J."/>
            <person name="Ruiz-Duenas F.J."/>
            <person name="Barrasa J.M."/>
            <person name="Sanchez-Garcia M."/>
            <person name="Camarero S."/>
            <person name="Miyauchi S."/>
            <person name="Serrano A."/>
            <person name="Linde D."/>
            <person name="Babiker R."/>
            <person name="Drula E."/>
            <person name="Ayuso-Fernandez I."/>
            <person name="Pacheco R."/>
            <person name="Padilla G."/>
            <person name="Ferreira P."/>
            <person name="Barriuso J."/>
            <person name="Kellner H."/>
            <person name="Castanera R."/>
            <person name="Alfaro M."/>
            <person name="Ramirez L."/>
            <person name="Pisabarro A.G."/>
            <person name="Kuo A."/>
            <person name="Tritt A."/>
            <person name="Lipzen A."/>
            <person name="He G."/>
            <person name="Yan M."/>
            <person name="Ng V."/>
            <person name="Cullen D."/>
            <person name="Martin F."/>
            <person name="Rosso M.-N."/>
            <person name="Henrissat B."/>
            <person name="Hibbett D."/>
            <person name="Martinez A.T."/>
            <person name="Grigoriev I.V."/>
        </authorList>
    </citation>
    <scope>NUCLEOTIDE SEQUENCE</scope>
    <source>
        <strain evidence="7">CBS 506.95</strain>
    </source>
</reference>
<protein>
    <recommendedName>
        <fullName evidence="6">FAD-binding domain-containing protein</fullName>
    </recommendedName>
</protein>
<gene>
    <name evidence="7" type="ORF">CPB83DRAFT_101357</name>
</gene>
<evidence type="ECO:0000256" key="1">
    <source>
        <dbReference type="ARBA" id="ARBA00007992"/>
    </source>
</evidence>
<dbReference type="GO" id="GO:0004497">
    <property type="term" value="F:monooxygenase activity"/>
    <property type="evidence" value="ECO:0007669"/>
    <property type="project" value="UniProtKB-KW"/>
</dbReference>
<dbReference type="EMBL" id="MU157835">
    <property type="protein sequence ID" value="KAF9531372.1"/>
    <property type="molecule type" value="Genomic_DNA"/>
</dbReference>
<comment type="similarity">
    <text evidence="1">Belongs to the paxM FAD-dependent monooxygenase family.</text>
</comment>
<keyword evidence="5" id="KW-0503">Monooxygenase</keyword>
<dbReference type="Proteomes" id="UP000807306">
    <property type="component" value="Unassembled WGS sequence"/>
</dbReference>
<organism evidence="7 8">
    <name type="scientific">Crepidotus variabilis</name>
    <dbReference type="NCBI Taxonomy" id="179855"/>
    <lineage>
        <taxon>Eukaryota</taxon>
        <taxon>Fungi</taxon>
        <taxon>Dikarya</taxon>
        <taxon>Basidiomycota</taxon>
        <taxon>Agaricomycotina</taxon>
        <taxon>Agaricomycetes</taxon>
        <taxon>Agaricomycetidae</taxon>
        <taxon>Agaricales</taxon>
        <taxon>Agaricineae</taxon>
        <taxon>Crepidotaceae</taxon>
        <taxon>Crepidotus</taxon>
    </lineage>
</organism>
<comment type="caution">
    <text evidence="7">The sequence shown here is derived from an EMBL/GenBank/DDBJ whole genome shotgun (WGS) entry which is preliminary data.</text>
</comment>
<dbReference type="AlphaFoldDB" id="A0A9P6EM79"/>
<evidence type="ECO:0000259" key="6">
    <source>
        <dbReference type="Pfam" id="PF01494"/>
    </source>
</evidence>
<dbReference type="SUPFAM" id="SSF51905">
    <property type="entry name" value="FAD/NAD(P)-binding domain"/>
    <property type="match status" value="1"/>
</dbReference>
<dbReference type="OrthoDB" id="9993796at2759"/>
<feature type="domain" description="FAD-binding" evidence="6">
    <location>
        <begin position="20"/>
        <end position="198"/>
    </location>
</feature>
<dbReference type="Gene3D" id="3.50.50.60">
    <property type="entry name" value="FAD/NAD(P)-binding domain"/>
    <property type="match status" value="1"/>
</dbReference>
<dbReference type="GO" id="GO:0071949">
    <property type="term" value="F:FAD binding"/>
    <property type="evidence" value="ECO:0007669"/>
    <property type="project" value="InterPro"/>
</dbReference>
<dbReference type="PANTHER" id="PTHR13789:SF314">
    <property type="entry name" value="FAD-BINDING DOMAIN-CONTAINING PROTEIN"/>
    <property type="match status" value="1"/>
</dbReference>
<dbReference type="PRINTS" id="PR00420">
    <property type="entry name" value="RNGMNOXGNASE"/>
</dbReference>
<evidence type="ECO:0000256" key="3">
    <source>
        <dbReference type="ARBA" id="ARBA00022827"/>
    </source>
</evidence>
<keyword evidence="3" id="KW-0274">FAD</keyword>
<evidence type="ECO:0000313" key="7">
    <source>
        <dbReference type="EMBL" id="KAF9531372.1"/>
    </source>
</evidence>
<dbReference type="InterPro" id="IPR036188">
    <property type="entry name" value="FAD/NAD-bd_sf"/>
</dbReference>
<evidence type="ECO:0000256" key="5">
    <source>
        <dbReference type="ARBA" id="ARBA00023033"/>
    </source>
</evidence>
<evidence type="ECO:0000256" key="2">
    <source>
        <dbReference type="ARBA" id="ARBA00022630"/>
    </source>
</evidence>
<evidence type="ECO:0000313" key="8">
    <source>
        <dbReference type="Proteomes" id="UP000807306"/>
    </source>
</evidence>
<evidence type="ECO:0000256" key="4">
    <source>
        <dbReference type="ARBA" id="ARBA00023002"/>
    </source>
</evidence>
<accession>A0A9P6EM79</accession>
<dbReference type="Pfam" id="PF01494">
    <property type="entry name" value="FAD_binding_3"/>
    <property type="match status" value="1"/>
</dbReference>
<keyword evidence="8" id="KW-1185">Reference proteome</keyword>
<dbReference type="PANTHER" id="PTHR13789">
    <property type="entry name" value="MONOOXYGENASE"/>
    <property type="match status" value="1"/>
</dbReference>
<keyword evidence="2" id="KW-0285">Flavoprotein</keyword>
<dbReference type="InterPro" id="IPR050493">
    <property type="entry name" value="FAD-dep_Monooxygenase_BioMet"/>
</dbReference>
<proteinExistence type="inferred from homology"/>
<name>A0A9P6EM79_9AGAR</name>
<dbReference type="InterPro" id="IPR002938">
    <property type="entry name" value="FAD-bd"/>
</dbReference>
<sequence>MSGMSHYTSSNCSTTYNPMKVVVVGAGLTGLASAYALRKAGHVVHVVEKSNGTARSSGGLRSPPNMTAVLKRWGISDRIANVTISLGNTKFLDSLTSNLIGVAGPEAIRQICKDIDMQSEWLLFRHGALYDMLYELTLQEGVTFRFNSKVYGANPETGTLFLEGEEQLSTDLIVGADGCNSTLRQYLEGQSLPENVTPKTLGKTVVLCFVLSVDDMENDAELSTISEDTEWTIWIGEDLIHCGHYSHPGPIGKTYTLILNYPFKGTDVLEKHQHWGPIDDLSYFGLDLTNVEPRVQRLVNLAKQTWGQIHDSKQCPSSLTEGKLVLIGEAAHAIAPGGYLSTSMSFEDASILGTLFSMIENKSQIPRFLTAYEEIRQPRANWAQMRDAHIQAMLRLPPGPIRDARNAQFSSSLSKGQADEEMARIYEGDIKMYTYDPVVETEAWWNQYGSMVLSPTSRKKSVVEINVAGRTEIHTH</sequence>
<keyword evidence="4" id="KW-0560">Oxidoreductase</keyword>